<evidence type="ECO:0000259" key="2">
    <source>
        <dbReference type="Pfam" id="PF07498"/>
    </source>
</evidence>
<feature type="compositionally biased region" description="Low complexity" evidence="1">
    <location>
        <begin position="84"/>
        <end position="106"/>
    </location>
</feature>
<accession>A0A5M4FIF1</accession>
<dbReference type="Pfam" id="PF07498">
    <property type="entry name" value="Rho_N"/>
    <property type="match status" value="1"/>
</dbReference>
<feature type="compositionally biased region" description="Basic residues" evidence="1">
    <location>
        <begin position="1"/>
        <end position="13"/>
    </location>
</feature>
<dbReference type="OrthoDB" id="3748110at2"/>
<dbReference type="EMBL" id="SDPQ02000001">
    <property type="protein sequence ID" value="KAA1399880.1"/>
    <property type="molecule type" value="Genomic_DNA"/>
</dbReference>
<feature type="region of interest" description="Disordered" evidence="1">
    <location>
        <begin position="56"/>
        <end position="106"/>
    </location>
</feature>
<evidence type="ECO:0000256" key="1">
    <source>
        <dbReference type="SAM" id="MobiDB-lite"/>
    </source>
</evidence>
<evidence type="ECO:0000313" key="4">
    <source>
        <dbReference type="Proteomes" id="UP000380867"/>
    </source>
</evidence>
<gene>
    <name evidence="3" type="ORF">ESP70_003750</name>
</gene>
<feature type="domain" description="Rho termination factor-like N-terminal" evidence="2">
    <location>
        <begin position="120"/>
        <end position="150"/>
    </location>
</feature>
<name>A0A5M4FIF1_9ACTN</name>
<comment type="caution">
    <text evidence="3">The sequence shown here is derived from an EMBL/GenBank/DDBJ whole genome shotgun (WGS) entry which is preliminary data.</text>
</comment>
<dbReference type="Proteomes" id="UP000380867">
    <property type="component" value="Unassembled WGS sequence"/>
</dbReference>
<evidence type="ECO:0000313" key="3">
    <source>
        <dbReference type="EMBL" id="KAA1399880.1"/>
    </source>
</evidence>
<proteinExistence type="predicted"/>
<sequence>MAARSKSSKKSSKGKGSLDSELAAAQEAIKNLRATVAKLEKSVGKLENKLEKRVSELKRDAKRLRGAAEQAGKSAVRSARDAGKSAAKTARTSTRKATGSKPAPAAKVEVVPVQAAPKSEMTVAQLRAAARTQGVAGYSRMTKAQLVAALKG</sequence>
<keyword evidence="4" id="KW-1185">Reference proteome</keyword>
<reference evidence="3" key="1">
    <citation type="submission" date="2019-09" db="EMBL/GenBank/DDBJ databases">
        <authorList>
            <person name="Li J."/>
        </authorList>
    </citation>
    <scope>NUCLEOTIDE SEQUENCE [LARGE SCALE GENOMIC DNA]</scope>
    <source>
        <strain evidence="3">JCM 14732</strain>
    </source>
</reference>
<protein>
    <recommendedName>
        <fullName evidence="2">Rho termination factor-like N-terminal domain-containing protein</fullName>
    </recommendedName>
</protein>
<organism evidence="3 4">
    <name type="scientific">Aeromicrobium ginsengisoli</name>
    <dbReference type="NCBI Taxonomy" id="363867"/>
    <lineage>
        <taxon>Bacteria</taxon>
        <taxon>Bacillati</taxon>
        <taxon>Actinomycetota</taxon>
        <taxon>Actinomycetes</taxon>
        <taxon>Propionibacteriales</taxon>
        <taxon>Nocardioidaceae</taxon>
        <taxon>Aeromicrobium</taxon>
    </lineage>
</organism>
<dbReference type="GO" id="GO:0006353">
    <property type="term" value="P:DNA-templated transcription termination"/>
    <property type="evidence" value="ECO:0007669"/>
    <property type="project" value="InterPro"/>
</dbReference>
<dbReference type="RefSeq" id="WP_149687992.1">
    <property type="nucleotide sequence ID" value="NZ_SDPQ02000001.1"/>
</dbReference>
<dbReference type="InterPro" id="IPR011112">
    <property type="entry name" value="Rho-like_N"/>
</dbReference>
<feature type="region of interest" description="Disordered" evidence="1">
    <location>
        <begin position="1"/>
        <end position="21"/>
    </location>
</feature>
<dbReference type="AlphaFoldDB" id="A0A5M4FIF1"/>